<evidence type="ECO:0000313" key="10">
    <source>
        <dbReference type="EMBL" id="KAI1690541.1"/>
    </source>
</evidence>
<dbReference type="GO" id="GO:0006412">
    <property type="term" value="P:translation"/>
    <property type="evidence" value="ECO:0007669"/>
    <property type="project" value="InterPro"/>
</dbReference>
<dbReference type="GO" id="GO:0000049">
    <property type="term" value="F:tRNA binding"/>
    <property type="evidence" value="ECO:0007669"/>
    <property type="project" value="InterPro"/>
</dbReference>
<dbReference type="NCBIfam" id="TIGR00188">
    <property type="entry name" value="rnpA"/>
    <property type="match status" value="1"/>
</dbReference>
<feature type="compositionally biased region" description="Pro residues" evidence="9">
    <location>
        <begin position="27"/>
        <end position="43"/>
    </location>
</feature>
<evidence type="ECO:0000256" key="9">
    <source>
        <dbReference type="SAM" id="MobiDB-lite"/>
    </source>
</evidence>
<dbReference type="EMBL" id="JAKKPZ010001169">
    <property type="protein sequence ID" value="KAI1690541.1"/>
    <property type="molecule type" value="Genomic_DNA"/>
</dbReference>
<dbReference type="SUPFAM" id="SSF54211">
    <property type="entry name" value="Ribosomal protein S5 domain 2-like"/>
    <property type="match status" value="1"/>
</dbReference>
<dbReference type="Pfam" id="PF00468">
    <property type="entry name" value="Ribosomal_L34"/>
    <property type="match status" value="1"/>
</dbReference>
<dbReference type="Proteomes" id="UP001201812">
    <property type="component" value="Unassembled WGS sequence"/>
</dbReference>
<evidence type="ECO:0000256" key="5">
    <source>
        <dbReference type="ARBA" id="ARBA00022801"/>
    </source>
</evidence>
<dbReference type="InterPro" id="IPR000100">
    <property type="entry name" value="RNase_P"/>
</dbReference>
<dbReference type="PANTHER" id="PTHR33992">
    <property type="entry name" value="RIBONUCLEASE P PROTEIN COMPONENT"/>
    <property type="match status" value="1"/>
</dbReference>
<evidence type="ECO:0000256" key="3">
    <source>
        <dbReference type="ARBA" id="ARBA00022722"/>
    </source>
</evidence>
<dbReference type="InterPro" id="IPR020568">
    <property type="entry name" value="Ribosomal_Su5_D2-typ_SF"/>
</dbReference>
<keyword evidence="5" id="KW-0378">Hydrolase</keyword>
<comment type="caution">
    <text evidence="10">The sequence shown here is derived from an EMBL/GenBank/DDBJ whole genome shotgun (WGS) entry which is preliminary data.</text>
</comment>
<evidence type="ECO:0000313" key="11">
    <source>
        <dbReference type="Proteomes" id="UP001201812"/>
    </source>
</evidence>
<comment type="similarity">
    <text evidence="1">Belongs to the bacterial ribosomal protein bL34 family.</text>
</comment>
<dbReference type="PANTHER" id="PTHR33992:SF1">
    <property type="entry name" value="RIBONUCLEASE P PROTEIN COMPONENT"/>
    <property type="match status" value="1"/>
</dbReference>
<dbReference type="InterPro" id="IPR000271">
    <property type="entry name" value="Ribosomal_bL34"/>
</dbReference>
<organism evidence="10 11">
    <name type="scientific">Ditylenchus destructor</name>
    <dbReference type="NCBI Taxonomy" id="166010"/>
    <lineage>
        <taxon>Eukaryota</taxon>
        <taxon>Metazoa</taxon>
        <taxon>Ecdysozoa</taxon>
        <taxon>Nematoda</taxon>
        <taxon>Chromadorea</taxon>
        <taxon>Rhabditida</taxon>
        <taxon>Tylenchina</taxon>
        <taxon>Tylenchomorpha</taxon>
        <taxon>Sphaerularioidea</taxon>
        <taxon>Anguinidae</taxon>
        <taxon>Anguininae</taxon>
        <taxon>Ditylenchus</taxon>
    </lineage>
</organism>
<evidence type="ECO:0000256" key="1">
    <source>
        <dbReference type="ARBA" id="ARBA00010111"/>
    </source>
</evidence>
<dbReference type="InterPro" id="IPR014721">
    <property type="entry name" value="Ribsml_uS5_D2-typ_fold_subgr"/>
</dbReference>
<evidence type="ECO:0000256" key="7">
    <source>
        <dbReference type="ARBA" id="ARBA00022980"/>
    </source>
</evidence>
<keyword evidence="7" id="KW-0689">Ribosomal protein</keyword>
<keyword evidence="2" id="KW-0819">tRNA processing</keyword>
<proteinExistence type="inferred from homology"/>
<keyword evidence="3" id="KW-0540">Nuclease</keyword>
<dbReference type="Gene3D" id="1.10.287.3980">
    <property type="match status" value="1"/>
</dbReference>
<keyword evidence="6" id="KW-0694">RNA-binding</keyword>
<sequence length="375" mass="41096">MRPFLGQVSGRQIEDHPLGWKRKGRSPPSPRAPAPGSPPPPCRAIPRRRNWAGRDEVALHLDGAPLQTQIRNRRDARDHMPPICSSVVTGFPRQETVHRVRVLHRQHTSPPPGHAPQTASDRANQPAGDGNPVVLRRRAARLADSGPGGTLIAAAGIILILRNSPWARKPVRAPEGPLAACRRLCRSHPDPRQRQKTAETRERAGCELTSRSALANGAPHMVAPPSNLVRARRHGFRARMATPGGRNVIRARRARGPQQAERLTTGALARLTLRKDYLAANAGKRAPMPGFVLLVRVRGDDDSTMRIGITVSKKVGNAVVRNRMKRRFRELARAILPQEGVAGADHVLIGRHSGIERDFAALRADLTKALGKIRK</sequence>
<keyword evidence="8" id="KW-0687">Ribonucleoprotein</keyword>
<gene>
    <name evidence="10" type="ORF">DdX_22425</name>
</gene>
<reference evidence="10" key="1">
    <citation type="submission" date="2022-01" db="EMBL/GenBank/DDBJ databases">
        <title>Genome Sequence Resource for Two Populations of Ditylenchus destructor, the Migratory Endoparasitic Phytonematode.</title>
        <authorList>
            <person name="Zhang H."/>
            <person name="Lin R."/>
            <person name="Xie B."/>
        </authorList>
    </citation>
    <scope>NUCLEOTIDE SEQUENCE</scope>
    <source>
        <strain evidence="10">BazhouSP</strain>
    </source>
</reference>
<keyword evidence="11" id="KW-1185">Reference proteome</keyword>
<dbReference type="Pfam" id="PF00825">
    <property type="entry name" value="Ribonuclease_P"/>
    <property type="match status" value="1"/>
</dbReference>
<evidence type="ECO:0000256" key="2">
    <source>
        <dbReference type="ARBA" id="ARBA00022694"/>
    </source>
</evidence>
<dbReference type="HAMAP" id="MF_00227">
    <property type="entry name" value="RNase_P"/>
    <property type="match status" value="1"/>
</dbReference>
<dbReference type="NCBIfam" id="TIGR01030">
    <property type="entry name" value="rpmH_bact"/>
    <property type="match status" value="1"/>
</dbReference>
<dbReference type="AlphaFoldDB" id="A0AAD4MEV5"/>
<feature type="region of interest" description="Disordered" evidence="9">
    <location>
        <begin position="104"/>
        <end position="131"/>
    </location>
</feature>
<keyword evidence="4" id="KW-0255">Endonuclease</keyword>
<accession>A0AAD4MEV5</accession>
<dbReference type="GO" id="GO:0003735">
    <property type="term" value="F:structural constituent of ribosome"/>
    <property type="evidence" value="ECO:0007669"/>
    <property type="project" value="InterPro"/>
</dbReference>
<evidence type="ECO:0000256" key="8">
    <source>
        <dbReference type="ARBA" id="ARBA00023274"/>
    </source>
</evidence>
<name>A0AAD4MEV5_9BILA</name>
<dbReference type="GO" id="GO:0042781">
    <property type="term" value="F:3'-tRNA processing endoribonuclease activity"/>
    <property type="evidence" value="ECO:0007669"/>
    <property type="project" value="TreeGrafter"/>
</dbReference>
<dbReference type="GO" id="GO:0004526">
    <property type="term" value="F:ribonuclease P activity"/>
    <property type="evidence" value="ECO:0007669"/>
    <property type="project" value="InterPro"/>
</dbReference>
<dbReference type="GO" id="GO:0005840">
    <property type="term" value="C:ribosome"/>
    <property type="evidence" value="ECO:0007669"/>
    <property type="project" value="UniProtKB-KW"/>
</dbReference>
<dbReference type="Gene3D" id="3.30.230.10">
    <property type="match status" value="1"/>
</dbReference>
<protein>
    <submittedName>
        <fullName evidence="10">Ribonuclease P domain-containing protein</fullName>
    </submittedName>
</protein>
<evidence type="ECO:0000256" key="4">
    <source>
        <dbReference type="ARBA" id="ARBA00022759"/>
    </source>
</evidence>
<dbReference type="GO" id="GO:0030677">
    <property type="term" value="C:ribonuclease P complex"/>
    <property type="evidence" value="ECO:0007669"/>
    <property type="project" value="TreeGrafter"/>
</dbReference>
<evidence type="ECO:0000256" key="6">
    <source>
        <dbReference type="ARBA" id="ARBA00022884"/>
    </source>
</evidence>
<feature type="region of interest" description="Disordered" evidence="9">
    <location>
        <begin position="1"/>
        <end position="47"/>
    </location>
</feature>